<evidence type="ECO:0000313" key="3">
    <source>
        <dbReference type="Proteomes" id="UP001597641"/>
    </source>
</evidence>
<keyword evidence="3" id="KW-1185">Reference proteome</keyword>
<accession>A0ABW6BSP8</accession>
<keyword evidence="1" id="KW-0732">Signal</keyword>
<evidence type="ECO:0000256" key="1">
    <source>
        <dbReference type="SAM" id="SignalP"/>
    </source>
</evidence>
<feature type="chain" id="PRO_5046834181" description="Adhesin domain-containing protein" evidence="1">
    <location>
        <begin position="19"/>
        <end position="403"/>
    </location>
</feature>
<reference evidence="3" key="1">
    <citation type="journal article" date="2019" name="Int. J. Syst. Evol. Microbiol.">
        <title>The Global Catalogue of Microorganisms (GCM) 10K type strain sequencing project: providing services to taxonomists for standard genome sequencing and annotation.</title>
        <authorList>
            <consortium name="The Broad Institute Genomics Platform"/>
            <consortium name="The Broad Institute Genome Sequencing Center for Infectious Disease"/>
            <person name="Wu L."/>
            <person name="Ma J."/>
        </authorList>
    </citation>
    <scope>NUCLEOTIDE SEQUENCE [LARGE SCALE GENOMIC DNA]</scope>
    <source>
        <strain evidence="3">KCTC 23984</strain>
    </source>
</reference>
<proteinExistence type="predicted"/>
<protein>
    <recommendedName>
        <fullName evidence="4">Adhesin domain-containing protein</fullName>
    </recommendedName>
</protein>
<sequence length="403" mass="43689">MYKLLRLSLVLALAPALAMSQGKNQGPCADATIDLSGLSALSEIKLTKLEGLESLKELKTLTALEGLESLGLLEGLEDMEALEGLDELEELMEQTTPAQTGEQTAEAAAYDVEKRKTIDKTYKVNKSDMLNIQNKFGKVHINTWNKNEVHVKVEIIARAGSESKAQEVLDNIKVMESREGNTISFRTSIEPMRVSGNTNKGFEINYTVSMPEENALTVKNSFGDVYLAALKGKANINVKYGSLKCDRLSNSGNTVTLAYGSGSCGYFNGGNMDVSYGNMNVEGANGLQGSSKFSDFKLGSLGETMEMDVKYGSFAVNNISKNIKRINLSSGFTPISLTFEPNTAFNFDVNVQFGDFKYDKSAVNITSLEKGHTSAEYRGAFGGASPKGLVSVSSKYGDVKFMK</sequence>
<evidence type="ECO:0000313" key="2">
    <source>
        <dbReference type="EMBL" id="MFD3000281.1"/>
    </source>
</evidence>
<feature type="signal peptide" evidence="1">
    <location>
        <begin position="1"/>
        <end position="18"/>
    </location>
</feature>
<dbReference type="EMBL" id="JBHUOX010000004">
    <property type="protein sequence ID" value="MFD3000281.1"/>
    <property type="molecule type" value="Genomic_DNA"/>
</dbReference>
<dbReference type="RefSeq" id="WP_377483116.1">
    <property type="nucleotide sequence ID" value="NZ_JBHUOX010000004.1"/>
</dbReference>
<dbReference type="Proteomes" id="UP001597641">
    <property type="component" value="Unassembled WGS sequence"/>
</dbReference>
<comment type="caution">
    <text evidence="2">The sequence shown here is derived from an EMBL/GenBank/DDBJ whole genome shotgun (WGS) entry which is preliminary data.</text>
</comment>
<organism evidence="2 3">
    <name type="scientific">Pontibacter toksunensis</name>
    <dbReference type="NCBI Taxonomy" id="1332631"/>
    <lineage>
        <taxon>Bacteria</taxon>
        <taxon>Pseudomonadati</taxon>
        <taxon>Bacteroidota</taxon>
        <taxon>Cytophagia</taxon>
        <taxon>Cytophagales</taxon>
        <taxon>Hymenobacteraceae</taxon>
        <taxon>Pontibacter</taxon>
    </lineage>
</organism>
<gene>
    <name evidence="2" type="ORF">ACFS7Z_07905</name>
</gene>
<evidence type="ECO:0008006" key="4">
    <source>
        <dbReference type="Google" id="ProtNLM"/>
    </source>
</evidence>
<name>A0ABW6BSP8_9BACT</name>